<proteinExistence type="predicted"/>
<keyword evidence="4" id="KW-1185">Reference proteome</keyword>
<evidence type="ECO:0000259" key="2">
    <source>
        <dbReference type="Pfam" id="PF16775"/>
    </source>
</evidence>
<gene>
    <name evidence="3" type="ORF">J2S15_003550</name>
</gene>
<dbReference type="InterPro" id="IPR038263">
    <property type="entry name" value="Lytic_exo_TRD_sf"/>
</dbReference>
<feature type="signal peptide" evidence="1">
    <location>
        <begin position="1"/>
        <end position="22"/>
    </location>
</feature>
<organism evidence="3 4">
    <name type="scientific">Breznakia pachnodae</name>
    <dbReference type="NCBI Taxonomy" id="265178"/>
    <lineage>
        <taxon>Bacteria</taxon>
        <taxon>Bacillati</taxon>
        <taxon>Bacillota</taxon>
        <taxon>Erysipelotrichia</taxon>
        <taxon>Erysipelotrichales</taxon>
        <taxon>Erysipelotrichaceae</taxon>
        <taxon>Breznakia</taxon>
    </lineage>
</organism>
<accession>A0ABU0E7A6</accession>
<feature type="domain" description="Lytic exoenzyme target recognition" evidence="2">
    <location>
        <begin position="72"/>
        <end position="117"/>
    </location>
</feature>
<keyword evidence="1" id="KW-0732">Signal</keyword>
<evidence type="ECO:0000256" key="1">
    <source>
        <dbReference type="SAM" id="SignalP"/>
    </source>
</evidence>
<evidence type="ECO:0000313" key="3">
    <source>
        <dbReference type="EMBL" id="MDQ0362789.1"/>
    </source>
</evidence>
<dbReference type="RefSeq" id="WP_307410811.1">
    <property type="nucleotide sequence ID" value="NZ_JAUSUR010000008.1"/>
</dbReference>
<dbReference type="Gene3D" id="2.40.50.670">
    <property type="match status" value="1"/>
</dbReference>
<dbReference type="EMBL" id="JAUSUR010000008">
    <property type="protein sequence ID" value="MDQ0362789.1"/>
    <property type="molecule type" value="Genomic_DNA"/>
</dbReference>
<reference evidence="3 4" key="1">
    <citation type="submission" date="2023-07" db="EMBL/GenBank/DDBJ databases">
        <title>Genomic Encyclopedia of Type Strains, Phase IV (KMG-IV): sequencing the most valuable type-strain genomes for metagenomic binning, comparative biology and taxonomic classification.</title>
        <authorList>
            <person name="Goeker M."/>
        </authorList>
    </citation>
    <scope>NUCLEOTIDE SEQUENCE [LARGE SCALE GENOMIC DNA]</scope>
    <source>
        <strain evidence="3 4">DSM 16784</strain>
    </source>
</reference>
<dbReference type="InterPro" id="IPR031898">
    <property type="entry name" value="ZoocinA_TRD"/>
</dbReference>
<comment type="caution">
    <text evidence="3">The sequence shown here is derived from an EMBL/GenBank/DDBJ whole genome shotgun (WGS) entry which is preliminary data.</text>
</comment>
<dbReference type="Pfam" id="PF16775">
    <property type="entry name" value="ZoocinA_TRD"/>
    <property type="match status" value="1"/>
</dbReference>
<name>A0ABU0E7A6_9FIRM</name>
<feature type="chain" id="PRO_5047335816" description="Lytic exoenzyme target recognition domain-containing protein" evidence="1">
    <location>
        <begin position="23"/>
        <end position="163"/>
    </location>
</feature>
<protein>
    <recommendedName>
        <fullName evidence="2">Lytic exoenzyme target recognition domain-containing protein</fullName>
    </recommendedName>
</protein>
<dbReference type="Proteomes" id="UP001230220">
    <property type="component" value="Unassembled WGS sequence"/>
</dbReference>
<sequence>MKKITKVLLVLSFLTASFIFYKNETKIFANDDIVISLKNQLQTIKTEEFDQRPITEITTISSVVYAPTAVAFEINEIKNINGIWQLRCKVLAPVGFNWTDNGIPLGVIYFTNGSGQTWNGTQSSFKFTKNMAYRTGNNGWNYGHRWYEYTYPGYGTWWMAANY</sequence>
<evidence type="ECO:0000313" key="4">
    <source>
        <dbReference type="Proteomes" id="UP001230220"/>
    </source>
</evidence>